<dbReference type="HOGENOM" id="CLU_000300_0_0_11"/>
<dbReference type="PANTHER" id="PTHR35902">
    <property type="entry name" value="S-LAYER DOMAIN-LIKE PROTEIN-RELATED"/>
    <property type="match status" value="1"/>
</dbReference>
<name>U5VZ79_9ACTN</name>
<feature type="compositionally biased region" description="Low complexity" evidence="1">
    <location>
        <begin position="578"/>
        <end position="591"/>
    </location>
</feature>
<organism evidence="5 6">
    <name type="scientific">Actinoplanes friuliensis DSM 7358</name>
    <dbReference type="NCBI Taxonomy" id="1246995"/>
    <lineage>
        <taxon>Bacteria</taxon>
        <taxon>Bacillati</taxon>
        <taxon>Actinomycetota</taxon>
        <taxon>Actinomycetes</taxon>
        <taxon>Micromonosporales</taxon>
        <taxon>Micromonosporaceae</taxon>
        <taxon>Actinoplanes</taxon>
    </lineage>
</organism>
<feature type="chain" id="PRO_5004665371" description="DUF11 domain-containing protein" evidence="3">
    <location>
        <begin position="21"/>
        <end position="3469"/>
    </location>
</feature>
<dbReference type="Proteomes" id="UP000017746">
    <property type="component" value="Chromosome"/>
</dbReference>
<dbReference type="Pfam" id="PF01345">
    <property type="entry name" value="DUF11"/>
    <property type="match status" value="1"/>
</dbReference>
<evidence type="ECO:0000256" key="1">
    <source>
        <dbReference type="SAM" id="MobiDB-lite"/>
    </source>
</evidence>
<keyword evidence="2" id="KW-0812">Transmembrane</keyword>
<evidence type="ECO:0000256" key="3">
    <source>
        <dbReference type="SAM" id="SignalP"/>
    </source>
</evidence>
<feature type="region of interest" description="Disordered" evidence="1">
    <location>
        <begin position="3403"/>
        <end position="3436"/>
    </location>
</feature>
<keyword evidence="2" id="KW-1133">Transmembrane helix</keyword>
<feature type="region of interest" description="Disordered" evidence="1">
    <location>
        <begin position="572"/>
        <end position="591"/>
    </location>
</feature>
<keyword evidence="6" id="KW-1185">Reference proteome</keyword>
<dbReference type="KEGG" id="afs:AFR_19510"/>
<dbReference type="EMBL" id="CP006272">
    <property type="protein sequence ID" value="AGZ42174.1"/>
    <property type="molecule type" value="Genomic_DNA"/>
</dbReference>
<accession>U5VZ79</accession>
<dbReference type="eggNOG" id="COG1361">
    <property type="taxonomic scope" value="Bacteria"/>
</dbReference>
<feature type="domain" description="DUF11" evidence="4">
    <location>
        <begin position="2388"/>
        <end position="2448"/>
    </location>
</feature>
<evidence type="ECO:0000313" key="6">
    <source>
        <dbReference type="Proteomes" id="UP000017746"/>
    </source>
</evidence>
<keyword evidence="3" id="KW-0732">Signal</keyword>
<evidence type="ECO:0000313" key="5">
    <source>
        <dbReference type="EMBL" id="AGZ42174.1"/>
    </source>
</evidence>
<protein>
    <recommendedName>
        <fullName evidence="4">DUF11 domain-containing protein</fullName>
    </recommendedName>
</protein>
<keyword evidence="2" id="KW-0472">Membrane</keyword>
<proteinExistence type="predicted"/>
<evidence type="ECO:0000259" key="4">
    <source>
        <dbReference type="Pfam" id="PF01345"/>
    </source>
</evidence>
<gene>
    <name evidence="5" type="ORF">AFR_19510</name>
</gene>
<sequence length="3469" mass="335910">MLVAAVLVLALTGPPTAARAAAAGPINTTAQGLRVGIGLLGISDALSLALPAVKRSWTTGGNTSTASTLGTTLYVPLSTTQILNVGAVNATAAPVAGGGKAEAGTAGLGVLGALSVDAVSTSCTMTASNITTTTNIANLNVAGQPVNPAVGLGVGAPGILTATVDKRVAAYNTSTGRLDYTVRALDIDLLDGVVASGSIVVAESTCSGIVKLGAVNLTSTSVVPGAAAVVPKVAVTNTGDIAAPNTTIRIPAPPAGYTLGTPTVTGGGTCTASSTFITCTGVTVPGQGSVLVSLPVSLAASATSAQNWAPSANSITAVSTPIAGVSGTTISVDGGGTLVTALAPVSTGGSITVNPMNLAAGKAATTTLTVSNQGPSDATTTITVPIVGADKPAGVSVVSATVAGNPCTVSASAITCTGVRVPGSGSTAISVRAAATITTPPGATWDLTGITGTLNGTPITGSGRLLTVSDPDVNLDAGVTITPATAVPGGSQATATVGVRNIGIIPATGTTITLPAPPAGYTVGAVTTTGGGTCTTSGAITCTGVTVPANGSVTVSVPVTLAAGVTASWTAPGGSPVSATSGDSTGTASGTIVTADPRWTLGVTSSGPAARTVRPGQTATMTVTVRDLGPSDARNAEFVVKAPTGTTFGTLTGAAGACAQLSPTTLRCTEDIPVAGPDVVLTLPLVVSGQADPAVPLADGCVSLNNDLDCDDAADVALASIELRTPLADRLTAATTSATIVPGHDGTGRVRLTSTQTEDDLVVTVPKAALPTGFTVTAATVTGGSCTLGGPDVVCSGVDLTAGQTRDISLTIAAASSVTPPATWTATGIMVSDGGEDVTIDGALATAGTPASTLSATVSGPPDNTVLPGETTSVTVTVTNEGPSDNPAATFTVTAPTGTTFGTPTAPTDGICVLANGGGSAVCTLPLADGASSPALVLPVVVPPGTNSMTPLTGGCADLDNNGSCGDPGDVALDPILLRVPFDERVTIGAVPATVTPGATATARVTVTAVHGDQSGLTLTVPTGSLPAELTVTAATSTAAACVVNNGDVTCTGLEIQDGATATVELTVRADPASIAGLTWTATGVTVADGSGGQLAEDPLLATTGTPVFVLDPTVTVPAPGTVQAGQVGTIGVTVDNQGPSDALGATFGVLAPTGTTFQALTGATATVCALEPGNQRAICTTTLPATAPDLVLSFDVLVDPGADSAVAVSGGCIDLNNTATCTTPPDRAITDIWLAKALSERLTIGTTAATIVPGEFGLGRVTLTSSRPESNLTVTVPKAALPAGFTAAPVGGACTADTNAITCTGVDLTANTPLDLAVRVTVASSVVPPVTWTVAGIDVAAGSDHATGGGPLAIAGTPATGVSATVAGPADGTVNAGDTTTLTVVVSNAGPSDVTGRTVTISAPAPSTTFGTLTGDAATLCTVSNPTLVTCTVSLAATTSTPQLDLPLVIDPAADPFTPIAGGCVEIDGVAGCGNADTDVDTIVLRVPFDRLARIDTAAATVTPGTEDTATVGVHALHGNLTNVTLTVPLADVPPELTVTTTDPGCTVGNGEIRCTGIDAADQTTTTITLRVLALPSAAAGVTWTANGITAAAAAGQVAANRALAVTGTPVHLLDATVTPPAQPILPGGTGNLSVAVDNLGPSDVTQAVIGVNAPAGATFGTLTAPTSDACTANAGRTRLSCTFDLAAAAPVITFPVPLVVDPGATAANPPTGGCVDLDNNGTCTGADEPLPPVTVATPFAEQITVSTTPAEPAAGENDIGRVVVTTDRAQTGLTVVVPLAGKPADVFLGSPSISPAGTCTADATEIRCTGVDIAAGNAATITVPLSVTPSAPANLTWNATSITVTNAGGDTASGNGLLLQTGAAAYRLTATSTGPAAGTVLPGGTADLTLTLDNSGPSDALNAPVTVRAPVGTTFGPLDGPAAQACTPNPASTALTCTVTLAVTDRSLVWTLPVILPGNADPQVALTGGCADLDGDNACGGTDDAVLPDITARAPLGTVLTLSADDPPVTPGSTGTATLTIAASQARTGLTISIDTGTLPTGLTATGATVAGNACAAGNGVLECTGVDIPGGGDARVVLALSATADAPQGGVWTPTVTVTGGGETITGSPQTATVGVPVHPLSVTVGVPASGTLLPGGTGDLSVAVTNAGPSSYPNARVAFRAPTGATFATPLPAPASASCSRTSPALVECTFTLAAETRTFTLPVVVPPNADPDVVLDGGCVDINLDGACTGAPDQPIADIQLATPLAADARLTVETGTAVPGDTAATGYVVIDADRAFTGLTVAIPRNALPTGFTVDGASGPSGTTCTLTPDIVCTGVNLGTGQRRVIAVTVRAAANLGSGVDWSAGPITLTNAGGESSQTTGTLISTGSPVASVTYATTVSAPGTVEPGGTATLTVTVTNAGPSDATGRTTSILAPTGTTFGTLTGQAQANCTPVTGDTRLNCAFGLNAGAAPLVWSIPLLVSSLADPAVVVSGGCLDEAGDGACTGDDPLPGLTLRRTLDQALTVSADNPSITPGQTGTATVTVASADNRTGLDVTIPLASLPAGLTATAAQRGGTPCIVSAATISCTGVSLTGGGSTAIVITLSAASSATGGGVWSPGIAVATVTRTVAVATVGAPATGVTVAVVPPAAGTVLPGGTGDLAVTVSNAGPSDARPYRVAFQAPARTTFLAPTVGYCDLTSSTEISCAVEVDAADSVTFNLPVSVLSNADPATPVSGGCVDTDNNGSCNTTVPSFTLATPLAGRVQLSLTPVTVTPGLTGTALVRATADGALTGTTVTVPLAGLPAGLTVETFGGPAGSTCARDSVRIVCTGVNLTTGANTAVSLTVRAASNLAPGVTWTAGGITLADGTQTISGGGQVAVTGTPIAPVAFAVAGPTGTVAPGATTAMTITITNPGPSDATSVTATVVAPGNTTFGTLSGQAAANCSRTSSTLLTCTFSQAATAATLVWTVPLIVSSTATTGDTVSGGCVSVNADTRCTDSVDVEGPEFSVGRPLIETTQLLLGPATIAAGDNGTATVTVTSTADNEALTLTVPLGQLPTGFDVTGATLGDAACTVTPASIVCSDVSLSAGEPLVLSIALGVAPTVAAGTTWQATGITLVNTADVTDRITAGGKLAGTTATGAAVTVSVGTPSVRRPAPGQTTILPITVANAGPGDADPYTATIVLPARTTHGTLPSGCTEGTTDRTVKCTLSLAPGETADLSIPLVVDEDASVGSTISGGCVDTDGDGTCGSDEDVALPNLTVVAPSVDLEIEYANPKPTVVRGKPILLRLPYSNNGSQSAADVVFVIDPPAGVTLTRAAILLDASSAAFTAAGTGAQAAAASTIDATCVPAPDIDSNAARCTGPEAPIGTASELWLYLAVAQTAKAGTYPISVMISTTSPEGDTVNNTATADLTIAAGTTPDPDDIVIPAPGTDPSDSNQGTNGGGALPKTGQDLTGLLLLSVLLVVGGVLARVAARGRRTR</sequence>
<evidence type="ECO:0000256" key="2">
    <source>
        <dbReference type="SAM" id="Phobius"/>
    </source>
</evidence>
<dbReference type="PATRIC" id="fig|1246995.3.peg.3959"/>
<dbReference type="InterPro" id="IPR001434">
    <property type="entry name" value="OmcB-like_DUF11"/>
</dbReference>
<dbReference type="STRING" id="1246995.AFR_19510"/>
<feature type="signal peptide" evidence="3">
    <location>
        <begin position="1"/>
        <end position="20"/>
    </location>
</feature>
<reference evidence="5 6" key="1">
    <citation type="journal article" date="2014" name="J. Biotechnol.">
        <title>Complete genome sequence of the actinobacterium Actinoplanes friuliensis HAG 010964, producer of the lipopeptide antibiotic friulimycin.</title>
        <authorList>
            <person name="Ruckert C."/>
            <person name="Szczepanowski R."/>
            <person name="Albersmeier A."/>
            <person name="Goesmann A."/>
            <person name="Fischer N."/>
            <person name="Steinkamper A."/>
            <person name="Puhler A."/>
            <person name="Biener R."/>
            <person name="Schwartz D."/>
            <person name="Kalinowski J."/>
        </authorList>
    </citation>
    <scope>NUCLEOTIDE SEQUENCE [LARGE SCALE GENOMIC DNA]</scope>
    <source>
        <strain evidence="5 6">DSM 7358</strain>
    </source>
</reference>
<feature type="transmembrane region" description="Helical" evidence="2">
    <location>
        <begin position="3442"/>
        <end position="3463"/>
    </location>
</feature>